<dbReference type="AlphaFoldDB" id="A0A1H1FDK3"/>
<evidence type="ECO:0000313" key="1">
    <source>
        <dbReference type="EMBL" id="SDQ99042.1"/>
    </source>
</evidence>
<dbReference type="EMBL" id="FNLF01000002">
    <property type="protein sequence ID" value="SDQ99042.1"/>
    <property type="molecule type" value="Genomic_DNA"/>
</dbReference>
<evidence type="ECO:0000313" key="2">
    <source>
        <dbReference type="Proteomes" id="UP000183053"/>
    </source>
</evidence>
<sequence>MTTKRPPDATRQAADQIKAARERAAMSVHEAAHCVAAVLLGGTVELAVLDPEDRDEKGLTTVAEDSLSTDAQAQVAWAGPFAQAKFDAGRRPTRREIDAAMASSGHGDMQMITAAGGPIQLGVERVESLIEQNWPAVLRLARRVAKDGYCTHWHVCNELGFPSGDAGGPTSFGLSCVRSGMTPARR</sequence>
<keyword evidence="2" id="KW-1185">Reference proteome</keyword>
<organism evidence="1 2">
    <name type="scientific">Tsukamurella pulmonis</name>
    <dbReference type="NCBI Taxonomy" id="47312"/>
    <lineage>
        <taxon>Bacteria</taxon>
        <taxon>Bacillati</taxon>
        <taxon>Actinomycetota</taxon>
        <taxon>Actinomycetes</taxon>
        <taxon>Mycobacteriales</taxon>
        <taxon>Tsukamurellaceae</taxon>
        <taxon>Tsukamurella</taxon>
    </lineage>
</organism>
<dbReference type="RefSeq" id="WP_083350808.1">
    <property type="nucleotide sequence ID" value="NZ_FNLF01000002.1"/>
</dbReference>
<accession>A0A1H1FDK3</accession>
<dbReference type="Proteomes" id="UP000183053">
    <property type="component" value="Unassembled WGS sequence"/>
</dbReference>
<dbReference type="STRING" id="47312.SAMN04489765_2658"/>
<proteinExistence type="predicted"/>
<name>A0A1H1FDK3_9ACTN</name>
<protein>
    <submittedName>
        <fullName evidence="1">Uncharacterized protein</fullName>
    </submittedName>
</protein>
<gene>
    <name evidence="1" type="ORF">SAMN04489765_2658</name>
</gene>
<reference evidence="2" key="1">
    <citation type="submission" date="2016-10" db="EMBL/GenBank/DDBJ databases">
        <authorList>
            <person name="Varghese N."/>
            <person name="Submissions S."/>
        </authorList>
    </citation>
    <scope>NUCLEOTIDE SEQUENCE [LARGE SCALE GENOMIC DNA]</scope>
    <source>
        <strain evidence="2">DSM 44142</strain>
    </source>
</reference>
<dbReference type="OrthoDB" id="4619573at2"/>